<reference evidence="4" key="1">
    <citation type="submission" date="2017-09" db="EMBL/GenBank/DDBJ databases">
        <title>Depth-based differentiation of microbial function through sediment-hosted aquifers and enrichment of novel symbionts in the deep terrestrial subsurface.</title>
        <authorList>
            <person name="Probst A.J."/>
            <person name="Ladd B."/>
            <person name="Jarett J.K."/>
            <person name="Geller-Mcgrath D.E."/>
            <person name="Sieber C.M.K."/>
            <person name="Emerson J.B."/>
            <person name="Anantharaman K."/>
            <person name="Thomas B.C."/>
            <person name="Malmstrom R."/>
            <person name="Stieglmeier M."/>
            <person name="Klingl A."/>
            <person name="Woyke T."/>
            <person name="Ryan C.M."/>
            <person name="Banfield J.F."/>
        </authorList>
    </citation>
    <scope>NUCLEOTIDE SEQUENCE [LARGE SCALE GENOMIC DNA]</scope>
</reference>
<keyword evidence="1" id="KW-0808">Transferase</keyword>
<dbReference type="EMBL" id="PFME01000045">
    <property type="protein sequence ID" value="PIY95449.1"/>
    <property type="molecule type" value="Genomic_DNA"/>
</dbReference>
<dbReference type="Pfam" id="PF01648">
    <property type="entry name" value="ACPS"/>
    <property type="match status" value="1"/>
</dbReference>
<dbReference type="InterPro" id="IPR008278">
    <property type="entry name" value="4-PPantetheinyl_Trfase_dom"/>
</dbReference>
<dbReference type="SUPFAM" id="SSF56214">
    <property type="entry name" value="4'-phosphopantetheinyl transferase"/>
    <property type="match status" value="1"/>
</dbReference>
<proteinExistence type="predicted"/>
<dbReference type="GO" id="GO:0008897">
    <property type="term" value="F:holo-[acyl-carrier-protein] synthase activity"/>
    <property type="evidence" value="ECO:0007669"/>
    <property type="project" value="InterPro"/>
</dbReference>
<sequence>MTKARLKKQRLAARSLIFELTGKKLKHSKTGRPLLGKGIDLSVSHKDNLTRVKFVPAPYKIGIDIEKLDADISAELFLGPMITEKEIPFLNSFCRREGLSLASGVAAFWSVKESFFKCLDYDLKPGKIGILSISKKGAVRIYFSEEIKNLMTKRRLDFFSSKVAFAGGYFYSETIMKERSFLKPFLFL</sequence>
<evidence type="ECO:0000259" key="2">
    <source>
        <dbReference type="Pfam" id="PF01648"/>
    </source>
</evidence>
<dbReference type="InterPro" id="IPR037143">
    <property type="entry name" value="4-PPantetheinyl_Trfase_dom_sf"/>
</dbReference>
<feature type="domain" description="4'-phosphopantetheinyl transferase" evidence="2">
    <location>
        <begin position="61"/>
        <end position="123"/>
    </location>
</feature>
<evidence type="ECO:0000313" key="3">
    <source>
        <dbReference type="EMBL" id="PIY95449.1"/>
    </source>
</evidence>
<protein>
    <recommendedName>
        <fullName evidence="2">4'-phosphopantetheinyl transferase domain-containing protein</fullName>
    </recommendedName>
</protein>
<evidence type="ECO:0000256" key="1">
    <source>
        <dbReference type="ARBA" id="ARBA00022679"/>
    </source>
</evidence>
<comment type="caution">
    <text evidence="3">The sequence shown here is derived from an EMBL/GenBank/DDBJ whole genome shotgun (WGS) entry which is preliminary data.</text>
</comment>
<organism evidence="3 4">
    <name type="scientific">Candidatus Jorgensenbacteria bacterium CG_4_10_14_0_8_um_filter_39_13</name>
    <dbReference type="NCBI Taxonomy" id="1974589"/>
    <lineage>
        <taxon>Bacteria</taxon>
        <taxon>Candidatus Joergenseniibacteriota</taxon>
    </lineage>
</organism>
<dbReference type="Gene3D" id="3.90.470.20">
    <property type="entry name" value="4'-phosphopantetheinyl transferase domain"/>
    <property type="match status" value="1"/>
</dbReference>
<gene>
    <name evidence="3" type="ORF">COY65_03265</name>
</gene>
<dbReference type="AlphaFoldDB" id="A0A2M7RFC6"/>
<evidence type="ECO:0000313" key="4">
    <source>
        <dbReference type="Proteomes" id="UP000230238"/>
    </source>
</evidence>
<dbReference type="Proteomes" id="UP000230238">
    <property type="component" value="Unassembled WGS sequence"/>
</dbReference>
<dbReference type="GO" id="GO:0000287">
    <property type="term" value="F:magnesium ion binding"/>
    <property type="evidence" value="ECO:0007669"/>
    <property type="project" value="InterPro"/>
</dbReference>
<name>A0A2M7RFC6_9BACT</name>
<accession>A0A2M7RFC6</accession>